<dbReference type="SUPFAM" id="SSF52540">
    <property type="entry name" value="P-loop containing nucleoside triphosphate hydrolases"/>
    <property type="match status" value="1"/>
</dbReference>
<dbReference type="InterPro" id="IPR053156">
    <property type="entry name" value="T6SS_TssM-like"/>
</dbReference>
<feature type="domain" description="IcmF-related" evidence="3">
    <location>
        <begin position="494"/>
        <end position="805"/>
    </location>
</feature>
<keyword evidence="1" id="KW-0472">Membrane</keyword>
<proteinExistence type="predicted"/>
<dbReference type="EMBL" id="BPRB01000104">
    <property type="protein sequence ID" value="GJE59918.1"/>
    <property type="molecule type" value="Genomic_DNA"/>
</dbReference>
<evidence type="ECO:0000259" key="4">
    <source>
        <dbReference type="Pfam" id="PF14331"/>
    </source>
</evidence>
<evidence type="ECO:0000256" key="1">
    <source>
        <dbReference type="SAM" id="Phobius"/>
    </source>
</evidence>
<gene>
    <name evidence="5" type="ORF">MPOCJGCO_2025</name>
</gene>
<dbReference type="Pfam" id="PF06761">
    <property type="entry name" value="IcmF-related"/>
    <property type="match status" value="1"/>
</dbReference>
<feature type="transmembrane region" description="Helical" evidence="1">
    <location>
        <begin position="43"/>
        <end position="64"/>
    </location>
</feature>
<dbReference type="InterPro" id="IPR027417">
    <property type="entry name" value="P-loop_NTPase"/>
</dbReference>
<feature type="transmembrane region" description="Helical" evidence="1">
    <location>
        <begin position="431"/>
        <end position="452"/>
    </location>
</feature>
<protein>
    <recommendedName>
        <fullName evidence="7">Type VI secretion system membrane subunit TssM</fullName>
    </recommendedName>
</protein>
<name>A0ABQ4U0U9_9HYPH</name>
<dbReference type="Pfam" id="PF14331">
    <property type="entry name" value="IcmF-related_N"/>
    <property type="match status" value="1"/>
</dbReference>
<dbReference type="CDD" id="cd00882">
    <property type="entry name" value="Ras_like_GTPase"/>
    <property type="match status" value="1"/>
</dbReference>
<reference evidence="5" key="1">
    <citation type="journal article" date="2021" name="Front. Microbiol.">
        <title>Comprehensive Comparative Genomics and Phenotyping of Methylobacterium Species.</title>
        <authorList>
            <person name="Alessa O."/>
            <person name="Ogura Y."/>
            <person name="Fujitani Y."/>
            <person name="Takami H."/>
            <person name="Hayashi T."/>
            <person name="Sahin N."/>
            <person name="Tani A."/>
        </authorList>
    </citation>
    <scope>NUCLEOTIDE SEQUENCE</scope>
    <source>
        <strain evidence="5">DSM 23632</strain>
    </source>
</reference>
<dbReference type="InterPro" id="IPR025743">
    <property type="entry name" value="TssM1_N"/>
</dbReference>
<dbReference type="PANTHER" id="PTHR36153">
    <property type="entry name" value="INNER MEMBRANE PROTEIN-RELATED"/>
    <property type="match status" value="1"/>
</dbReference>
<dbReference type="InterPro" id="IPR009612">
    <property type="entry name" value="IcmF-rel"/>
</dbReference>
<sequence>MTLRAGLRIAALVLGALALSALVWWAGPLIAVADVRPLEAAWLRALLCALVVLAVAGTIGWDLYKRHRALEALQAEMAGPEEPGDGEVLKERMADALATLKKSRGGKGSHLYDLPWYVIIGPPGAGKTTALTRSGLKFPLAKGRTPEAVAGLGGTRYCDWWFTEDAVLIDTAGRYTTQDSDPKGDRASWIAFLDMLHRTRPKQPINGVIVAISLLDLLTGGDEGVEAHANAVRKRLVELHDRLKVDFPVYVVFTKADLVSGFTEFFGQLSESDRQMVWGHTFQTAEKTRNMIGEVPAEFDALVERLNEWMPDRLQDEVAPVSRVVLFGFPSQVAALRGHVVDFLGRVFEPSRFHVNATLRGFYFTSGTQEGTPIDQLIGALSRSFGSENVGAAAYSGRGKSFFLTDLLRKVVIGEAGWVSTNRVAMRRANVLRLAAYAGLALGSALLVGLWWTSFLRNEQLVTITNGLTGKYRADAAEILREPVVADRNFSKVLPLLNALRYLPTGYATRDEGTPVLATFGLSQRPRLRSAAETSYRAGMERLFRPRLIFRLEEQLEANRANPGFVYEALKVYLMLGGRADAPLDRPLVVAWFRRDWAENLYPGAGFARGRQLLEDHLQAMLDLDDGGPPLVSINQSLVEDSQRTLARLSVAERAYEILKSEARPATARDWTVQRAAGQDAGLVFEAVGGADLDSVRIPFFFTYDGFFEAFIDRFGDVADIAERDRWVVGPAGEQQAYRAQYGSLFADLLKIYAREFQQNWAQTLRKLKVRSLTADKPRYLALQAIAAPTSPLKLILESIRDETRLTRERPARPGAAGGPADARAARVKSVLGAAAGREAEQRIGAVLPSSAANVATSLGRIATEGGLSPTGMAPVDRFAGTANDAPGANVETAFRPFHVLMEGEGGRRAVDQLVATLNEIKNTALEAANPNQAAGANNALVTQTTALRSLAARFPQPFEAMIRQVANEFEGSATGAAVSQIAKALSDEVIRECQQIAANRYPFMRASDREVPLADFAKLFAPNGVFDRFFTQNLASRTDRSRPVWAWRTDDQVARGLSVATLREFQRAAEIRDAFFATGGTMPSIAFSVTPLSLTGDAAQAKLDVNGSVVLTQAGVNTPATVQWPGPASPARTVLQIEGTPSFFGGAGAATVLLEKTGTWSLFRMLDAGSVLKQGDAVVATITAGTRQLSYRFSATTVQNPLALPALREFRCPTGI</sequence>
<dbReference type="InterPro" id="IPR010623">
    <property type="entry name" value="IcmF_C"/>
</dbReference>
<keyword evidence="1" id="KW-1133">Transmembrane helix</keyword>
<comment type="caution">
    <text evidence="5">The sequence shown here is derived from an EMBL/GenBank/DDBJ whole genome shotgun (WGS) entry which is preliminary data.</text>
</comment>
<dbReference type="InterPro" id="IPR017731">
    <property type="entry name" value="TssM1-like"/>
</dbReference>
<dbReference type="Proteomes" id="UP001055057">
    <property type="component" value="Unassembled WGS sequence"/>
</dbReference>
<feature type="domain" description="Type VI secretion system IcmF C-terminal" evidence="2">
    <location>
        <begin position="1088"/>
        <end position="1197"/>
    </location>
</feature>
<keyword evidence="1" id="KW-0812">Transmembrane</keyword>
<accession>A0ABQ4U0U9</accession>
<evidence type="ECO:0000259" key="3">
    <source>
        <dbReference type="Pfam" id="PF06761"/>
    </source>
</evidence>
<dbReference type="RefSeq" id="WP_238182472.1">
    <property type="nucleotide sequence ID" value="NZ_BPRB01000104.1"/>
</dbReference>
<dbReference type="PANTHER" id="PTHR36153:SF1">
    <property type="entry name" value="TYPE VI SECRETION SYSTEM COMPONENT TSSM1"/>
    <property type="match status" value="1"/>
</dbReference>
<dbReference type="Pfam" id="PF06744">
    <property type="entry name" value="IcmF_C"/>
    <property type="match status" value="1"/>
</dbReference>
<evidence type="ECO:0008006" key="7">
    <source>
        <dbReference type="Google" id="ProtNLM"/>
    </source>
</evidence>
<feature type="domain" description="Type VI secretion system component TssM1 N-terminal" evidence="4">
    <location>
        <begin position="184"/>
        <end position="439"/>
    </location>
</feature>
<evidence type="ECO:0000313" key="5">
    <source>
        <dbReference type="EMBL" id="GJE59918.1"/>
    </source>
</evidence>
<evidence type="ECO:0000313" key="6">
    <source>
        <dbReference type="Proteomes" id="UP001055057"/>
    </source>
</evidence>
<dbReference type="NCBIfam" id="TIGR03348">
    <property type="entry name" value="VI_IcmF"/>
    <property type="match status" value="1"/>
</dbReference>
<reference evidence="5" key="2">
    <citation type="submission" date="2021-08" db="EMBL/GenBank/DDBJ databases">
        <authorList>
            <person name="Tani A."/>
            <person name="Ola A."/>
            <person name="Ogura Y."/>
            <person name="Katsura K."/>
            <person name="Hayashi T."/>
        </authorList>
    </citation>
    <scope>NUCLEOTIDE SEQUENCE</scope>
    <source>
        <strain evidence="5">DSM 23632</strain>
    </source>
</reference>
<evidence type="ECO:0000259" key="2">
    <source>
        <dbReference type="Pfam" id="PF06744"/>
    </source>
</evidence>
<keyword evidence="6" id="KW-1185">Reference proteome</keyword>
<organism evidence="5 6">
    <name type="scientific">Methylobacterium trifolii</name>
    <dbReference type="NCBI Taxonomy" id="1003092"/>
    <lineage>
        <taxon>Bacteria</taxon>
        <taxon>Pseudomonadati</taxon>
        <taxon>Pseudomonadota</taxon>
        <taxon>Alphaproteobacteria</taxon>
        <taxon>Hyphomicrobiales</taxon>
        <taxon>Methylobacteriaceae</taxon>
        <taxon>Methylobacterium</taxon>
    </lineage>
</organism>